<reference evidence="1" key="1">
    <citation type="submission" date="2013-05" db="EMBL/GenBank/DDBJ databases">
        <authorList>
            <person name="Harkins D.M."/>
            <person name="Durkin A.S."/>
            <person name="Brinkac L.M."/>
            <person name="Haft D.H."/>
            <person name="Selengut J.D."/>
            <person name="Sanka R."/>
            <person name="DePew J."/>
            <person name="Purushe J."/>
            <person name="Hartskeerl R.A."/>
            <person name="Ahmed A."/>
            <person name="van der Linden H."/>
            <person name="Goris M.G.A."/>
            <person name="Vinetz J.M."/>
            <person name="Sutton G.G."/>
            <person name="Nierman W.C."/>
            <person name="Fouts D.E."/>
        </authorList>
    </citation>
    <scope>NUCLEOTIDE SEQUENCE [LARGE SCALE GENOMIC DNA]</scope>
    <source>
        <strain evidence="1">5399</strain>
    </source>
</reference>
<comment type="caution">
    <text evidence="1">The sequence shown here is derived from an EMBL/GenBank/DDBJ whole genome shotgun (WGS) entry which is preliminary data.</text>
</comment>
<name>T0F636_9LEPT</name>
<dbReference type="EMBL" id="AHMO02000007">
    <property type="protein sequence ID" value="EQA46555.1"/>
    <property type="molecule type" value="Genomic_DNA"/>
</dbReference>
<dbReference type="STRING" id="1049789.LEP1GSC050_0192"/>
<proteinExistence type="predicted"/>
<sequence>MIQNLSNLRVVKHNVRLPKWSLDFRPEKGPLSKDFHNIGTLRVYD</sequence>
<evidence type="ECO:0000313" key="2">
    <source>
        <dbReference type="Proteomes" id="UP000015454"/>
    </source>
</evidence>
<dbReference type="Proteomes" id="UP000015454">
    <property type="component" value="Unassembled WGS sequence"/>
</dbReference>
<protein>
    <submittedName>
        <fullName evidence="1">Uncharacterized protein</fullName>
    </submittedName>
</protein>
<keyword evidence="2" id="KW-1185">Reference proteome</keyword>
<accession>T0F636</accession>
<organism evidence="1 2">
    <name type="scientific">Leptospira broomii serovar Hurstbridge str. 5399</name>
    <dbReference type="NCBI Taxonomy" id="1049789"/>
    <lineage>
        <taxon>Bacteria</taxon>
        <taxon>Pseudomonadati</taxon>
        <taxon>Spirochaetota</taxon>
        <taxon>Spirochaetia</taxon>
        <taxon>Leptospirales</taxon>
        <taxon>Leptospiraceae</taxon>
        <taxon>Leptospira</taxon>
    </lineage>
</organism>
<gene>
    <name evidence="1" type="ORF">LEP1GSC050_0192</name>
</gene>
<dbReference type="AlphaFoldDB" id="T0F636"/>
<evidence type="ECO:0000313" key="1">
    <source>
        <dbReference type="EMBL" id="EQA46555.1"/>
    </source>
</evidence>